<dbReference type="Ensembl" id="ENSCSAT00000018518.1">
    <property type="protein sequence ID" value="ENSCSAP00000017970.1"/>
    <property type="gene ID" value="ENSCSAG00000018428.1"/>
</dbReference>
<feature type="region of interest" description="Disordered" evidence="1">
    <location>
        <begin position="103"/>
        <end position="133"/>
    </location>
</feature>
<keyword evidence="2" id="KW-0472">Membrane</keyword>
<reference evidence="3" key="2">
    <citation type="submission" date="2025-08" db="UniProtKB">
        <authorList>
            <consortium name="Ensembl"/>
        </authorList>
    </citation>
    <scope>IDENTIFICATION</scope>
</reference>
<keyword evidence="2" id="KW-1133">Transmembrane helix</keyword>
<dbReference type="InterPro" id="IPR039954">
    <property type="entry name" value="DUF5527"/>
</dbReference>
<evidence type="ECO:0000313" key="3">
    <source>
        <dbReference type="Ensembl" id="ENSCSAP00000017970.1"/>
    </source>
</evidence>
<gene>
    <name evidence="3" type="primary">C10orf105</name>
</gene>
<accession>A0A0D9SAT1</accession>
<reference evidence="3" key="3">
    <citation type="submission" date="2025-09" db="UniProtKB">
        <authorList>
            <consortium name="Ensembl"/>
        </authorList>
    </citation>
    <scope>IDENTIFICATION</scope>
</reference>
<evidence type="ECO:0000256" key="1">
    <source>
        <dbReference type="SAM" id="MobiDB-lite"/>
    </source>
</evidence>
<dbReference type="PANTHER" id="PTHR38325">
    <property type="entry name" value="MCG55969"/>
    <property type="match status" value="1"/>
</dbReference>
<dbReference type="AlphaFoldDB" id="A0A0D9SAT1"/>
<keyword evidence="2" id="KW-0812">Transmembrane</keyword>
<dbReference type="Proteomes" id="UP000029965">
    <property type="component" value="Chromosome 9"/>
</dbReference>
<dbReference type="KEGG" id="csab:103216036"/>
<dbReference type="GeneTree" id="ENSGT00490000043902"/>
<feature type="compositionally biased region" description="Basic and acidic residues" evidence="1">
    <location>
        <begin position="118"/>
        <end position="133"/>
    </location>
</feature>
<evidence type="ECO:0000313" key="4">
    <source>
        <dbReference type="Proteomes" id="UP000029965"/>
    </source>
</evidence>
<protein>
    <submittedName>
        <fullName evidence="3">Chromosome 10 open reading frame 105</fullName>
    </submittedName>
</protein>
<dbReference type="Bgee" id="ENSCSAG00000018428">
    <property type="expression patterns" value="Expressed in blood"/>
</dbReference>
<dbReference type="BioGRID-ORCS" id="103216036">
    <property type="hits" value="0 hits in 6 CRISPR screens"/>
</dbReference>
<keyword evidence="4" id="KW-1185">Reference proteome</keyword>
<name>A0A0D9SAT1_CHLSB</name>
<dbReference type="EMBL" id="AQIB01043244">
    <property type="status" value="NOT_ANNOTATED_CDS"/>
    <property type="molecule type" value="Genomic_DNA"/>
</dbReference>
<sequence length="133" mass="14553">MSTEDPSLASSPAISPLAFLSVPVTPGTLAEATDPLPMLIALACIFLLLATCLLFMMLCKPAALDPSRRRARECMPHHPGSPSEPQLRLWKRLGSLRLSLNSFRRGRPTAPRRPLPGPEDHRGHCDCTESTKM</sequence>
<evidence type="ECO:0000256" key="2">
    <source>
        <dbReference type="SAM" id="Phobius"/>
    </source>
</evidence>
<dbReference type="eggNOG" id="ENOG502S4ZY">
    <property type="taxonomic scope" value="Eukaryota"/>
</dbReference>
<proteinExistence type="predicted"/>
<dbReference type="PANTHER" id="PTHR38325:SF1">
    <property type="entry name" value="GENE, 17455-RELATED"/>
    <property type="match status" value="1"/>
</dbReference>
<dbReference type="OMA" id="HECMPYH"/>
<feature type="transmembrane region" description="Helical" evidence="2">
    <location>
        <begin position="36"/>
        <end position="59"/>
    </location>
</feature>
<dbReference type="Pfam" id="PF17665">
    <property type="entry name" value="DUF5527"/>
    <property type="match status" value="1"/>
</dbReference>
<organism evidence="3 4">
    <name type="scientific">Chlorocebus sabaeus</name>
    <name type="common">Green monkey</name>
    <name type="synonym">Simia sabaea</name>
    <dbReference type="NCBI Taxonomy" id="60711"/>
    <lineage>
        <taxon>Eukaryota</taxon>
        <taxon>Metazoa</taxon>
        <taxon>Chordata</taxon>
        <taxon>Craniata</taxon>
        <taxon>Vertebrata</taxon>
        <taxon>Euteleostomi</taxon>
        <taxon>Mammalia</taxon>
        <taxon>Eutheria</taxon>
        <taxon>Euarchontoglires</taxon>
        <taxon>Primates</taxon>
        <taxon>Haplorrhini</taxon>
        <taxon>Catarrhini</taxon>
        <taxon>Cercopithecidae</taxon>
        <taxon>Cercopithecinae</taxon>
        <taxon>Chlorocebus</taxon>
    </lineage>
</organism>
<reference evidence="3 4" key="1">
    <citation type="submission" date="2014-03" db="EMBL/GenBank/DDBJ databases">
        <authorList>
            <person name="Warren W."/>
            <person name="Wilson R.K."/>
        </authorList>
    </citation>
    <scope>NUCLEOTIDE SEQUENCE</scope>
</reference>